<dbReference type="GO" id="GO:0000145">
    <property type="term" value="C:exocyst"/>
    <property type="evidence" value="ECO:0007669"/>
    <property type="project" value="InterPro"/>
</dbReference>
<evidence type="ECO:0008006" key="5">
    <source>
        <dbReference type="Google" id="ProtNLM"/>
    </source>
</evidence>
<dbReference type="GO" id="GO:0006887">
    <property type="term" value="P:exocytosis"/>
    <property type="evidence" value="ECO:0007669"/>
    <property type="project" value="InterPro"/>
</dbReference>
<dbReference type="PANTHER" id="PTHR21292">
    <property type="entry name" value="EXOCYST COMPLEX COMPONENT SEC6-RELATED"/>
    <property type="match status" value="1"/>
</dbReference>
<proteinExistence type="inferred from homology"/>
<evidence type="ECO:0000256" key="1">
    <source>
        <dbReference type="ARBA" id="ARBA00009447"/>
    </source>
</evidence>
<dbReference type="InterPro" id="IPR042532">
    <property type="entry name" value="EXOC3/Sec6_C"/>
</dbReference>
<organism evidence="3 4">
    <name type="scientific">Scophthalmus maximus</name>
    <name type="common">Turbot</name>
    <name type="synonym">Psetta maxima</name>
    <dbReference type="NCBI Taxonomy" id="52904"/>
    <lineage>
        <taxon>Eukaryota</taxon>
        <taxon>Metazoa</taxon>
        <taxon>Chordata</taxon>
        <taxon>Craniata</taxon>
        <taxon>Vertebrata</taxon>
        <taxon>Euteleostomi</taxon>
        <taxon>Actinopterygii</taxon>
        <taxon>Neopterygii</taxon>
        <taxon>Teleostei</taxon>
        <taxon>Neoteleostei</taxon>
        <taxon>Acanthomorphata</taxon>
        <taxon>Carangaria</taxon>
        <taxon>Pleuronectiformes</taxon>
        <taxon>Pleuronectoidei</taxon>
        <taxon>Scophthalmidae</taxon>
        <taxon>Scophthalmus</taxon>
    </lineage>
</organism>
<dbReference type="Proteomes" id="UP000438429">
    <property type="component" value="Unassembled WGS sequence"/>
</dbReference>
<comment type="caution">
    <text evidence="3">The sequence shown here is derived from an EMBL/GenBank/DDBJ whole genome shotgun (WGS) entry which is preliminary data.</text>
</comment>
<accession>A0A6A4TKR7</accession>
<gene>
    <name evidence="3" type="ORF">F2P81_002952</name>
</gene>
<dbReference type="Pfam" id="PF06046">
    <property type="entry name" value="Sec6"/>
    <property type="match status" value="1"/>
</dbReference>
<dbReference type="AlphaFoldDB" id="A0A6A4TKR7"/>
<dbReference type="Gene3D" id="1.10.357.70">
    <property type="entry name" value="Exocyst complex component Sec6, C-terminal domain"/>
    <property type="match status" value="1"/>
</dbReference>
<feature type="region of interest" description="Disordered" evidence="2">
    <location>
        <begin position="103"/>
        <end position="283"/>
    </location>
</feature>
<comment type="similarity">
    <text evidence="1">Belongs to the SEC6 family.</text>
</comment>
<protein>
    <recommendedName>
        <fullName evidence="5">Exocyst complex component 3-like protein 4</fullName>
    </recommendedName>
</protein>
<sequence length="934" mass="106354">MERHSRTRCAAVDCPGSIVSEEQRSSPEGCTSADDAPTLHVQLRRKVKVERSSSSNERRQREFTRLSYRTQNVQNGFHLCTLQSVTFALTAADIIKRIEMSDMTDRSTDAADEDAASPGSDGATATNGEAAKPTLGVMRSFRRRIRRAAESSPLLPGRKGSKVTRGADAAGDEPGSRPPPSPSPSAGSPVPSPLKNIGSFFQRREDDEGEVTSPRGKPLKRSKTDPNMSASSDSFMRRSFRRSLKLGTKKDKDRGGRQEQLVPVSEGSREDRAEEQEAEAAEEEMEEVEEAYTLPELPHTPLSVMQISKLIDMEVLEEAHLNLLALRQELRHEMERCGDDSPIDLVKKEKDLNLLYGDLRKKVNAIVRDANSLPSRNKGLLVPVARIIQEEERRAGELGGLPDSWTEAWREAVGEGARAKVAGVHLEPKEQNASWLAVHLGLLGKAIVEDLEGVRRELRWSYPPSFRVFSTYVRSYHRVVGQHLKRLEQQVTELKDLYALLDWIINRYKSERIMGSPSLQPDMRDERSDLQLEGNFLQQLKEKYCCRVKVDMRSSLDRITELENEEFWMQSKPPEKEEELLVSPIHMDIWTRVDPAAAAESFTLTTSPSLYFHCASDFALQKVKGNAVNSGQIDAELEQRVVASCLQELKLFPRRFEAELRRHCSALKPQAPWTEYQMTYINSFTALQQHMEGYLSACPGEVEDFRREVEWLSVRLMQGLEEQFKDDVKPYLRRMMTRKWLTDDEDFDRLHSRARLLSHHCSLMRPQHVQEFASHLYYHVAREYIGQLMKNNYSCKNRKHEKAAAKIRRQWAKLVEVFEDMASSHKWLYPVGDDLSDIIGQKNKTDIKNHLEPVVKHYPDFSRKHLVAVLSFRGLMRGREHQLILQRFAELKKKPGGGSGDKSQVLFGDMQVTVNTDCLSNLTFSCLSDLLPDS</sequence>
<dbReference type="InterPro" id="IPR010326">
    <property type="entry name" value="EXOC3/Sec6"/>
</dbReference>
<evidence type="ECO:0000313" key="3">
    <source>
        <dbReference type="EMBL" id="KAF0043794.1"/>
    </source>
</evidence>
<dbReference type="PANTHER" id="PTHR21292:SF7">
    <property type="entry name" value="EXOCYST COMPLEX COMPONENT 3-LIKE 2"/>
    <property type="match status" value="1"/>
</dbReference>
<dbReference type="GO" id="GO:0051601">
    <property type="term" value="P:exocyst localization"/>
    <property type="evidence" value="ECO:0007669"/>
    <property type="project" value="TreeGrafter"/>
</dbReference>
<feature type="compositionally biased region" description="Basic and acidic residues" evidence="2">
    <location>
        <begin position="248"/>
        <end position="257"/>
    </location>
</feature>
<evidence type="ECO:0000256" key="2">
    <source>
        <dbReference type="SAM" id="MobiDB-lite"/>
    </source>
</evidence>
<evidence type="ECO:0000313" key="4">
    <source>
        <dbReference type="Proteomes" id="UP000438429"/>
    </source>
</evidence>
<dbReference type="EMBL" id="VEVO01000003">
    <property type="protein sequence ID" value="KAF0043794.1"/>
    <property type="molecule type" value="Genomic_DNA"/>
</dbReference>
<dbReference type="GO" id="GO:0000149">
    <property type="term" value="F:SNARE binding"/>
    <property type="evidence" value="ECO:0007669"/>
    <property type="project" value="TreeGrafter"/>
</dbReference>
<reference evidence="3 4" key="1">
    <citation type="submission" date="2019-06" db="EMBL/GenBank/DDBJ databases">
        <title>Draft genomes of female and male turbot (Scophthalmus maximus).</title>
        <authorList>
            <person name="Xu H."/>
            <person name="Xu X.-W."/>
            <person name="Shao C."/>
            <person name="Chen S."/>
        </authorList>
    </citation>
    <scope>NUCLEOTIDE SEQUENCE [LARGE SCALE GENOMIC DNA]</scope>
    <source>
        <strain evidence="3">Ysfricsl-2016a</strain>
        <tissue evidence="3">Blood</tissue>
    </source>
</reference>
<name>A0A6A4TKR7_SCOMX</name>
<feature type="compositionally biased region" description="Acidic residues" evidence="2">
    <location>
        <begin position="273"/>
        <end position="283"/>
    </location>
</feature>